<dbReference type="PANTHER" id="PTHR37745:SF1">
    <property type="entry name" value="EXPRESSED PROTEIN"/>
    <property type="match status" value="1"/>
</dbReference>
<dbReference type="Proteomes" id="UP000631114">
    <property type="component" value="Unassembled WGS sequence"/>
</dbReference>
<accession>A0A835IIB0</accession>
<name>A0A835IIB0_9MAGN</name>
<dbReference type="EMBL" id="JADFTS010000003">
    <property type="protein sequence ID" value="KAF9616952.1"/>
    <property type="molecule type" value="Genomic_DNA"/>
</dbReference>
<dbReference type="AlphaFoldDB" id="A0A835IIB0"/>
<reference evidence="1 2" key="1">
    <citation type="submission" date="2020-10" db="EMBL/GenBank/DDBJ databases">
        <title>The Coptis chinensis genome and diversification of protoberbering-type alkaloids.</title>
        <authorList>
            <person name="Wang B."/>
            <person name="Shu S."/>
            <person name="Song C."/>
            <person name="Liu Y."/>
        </authorList>
    </citation>
    <scope>NUCLEOTIDE SEQUENCE [LARGE SCALE GENOMIC DNA]</scope>
    <source>
        <strain evidence="1">HL-2020</strain>
        <tissue evidence="1">Leaf</tissue>
    </source>
</reference>
<evidence type="ECO:0000313" key="2">
    <source>
        <dbReference type="Proteomes" id="UP000631114"/>
    </source>
</evidence>
<evidence type="ECO:0000313" key="1">
    <source>
        <dbReference type="EMBL" id="KAF9616952.1"/>
    </source>
</evidence>
<organism evidence="1 2">
    <name type="scientific">Coptis chinensis</name>
    <dbReference type="NCBI Taxonomy" id="261450"/>
    <lineage>
        <taxon>Eukaryota</taxon>
        <taxon>Viridiplantae</taxon>
        <taxon>Streptophyta</taxon>
        <taxon>Embryophyta</taxon>
        <taxon>Tracheophyta</taxon>
        <taxon>Spermatophyta</taxon>
        <taxon>Magnoliopsida</taxon>
        <taxon>Ranunculales</taxon>
        <taxon>Ranunculaceae</taxon>
        <taxon>Coptidoideae</taxon>
        <taxon>Coptis</taxon>
    </lineage>
</organism>
<gene>
    <name evidence="1" type="ORF">IFM89_033022</name>
</gene>
<protein>
    <submittedName>
        <fullName evidence="1">Uncharacterized protein</fullName>
    </submittedName>
</protein>
<dbReference type="PANTHER" id="PTHR37745">
    <property type="entry name" value="EXPRESSED PROTEIN"/>
    <property type="match status" value="1"/>
</dbReference>
<keyword evidence="2" id="KW-1185">Reference proteome</keyword>
<sequence>MSENLKSDKWLKDPCDEFDEKSILDGEDSKLIKPLRHDGPVVTDAAFIGIQVEGFYPDNSKCMESAAPNARLAGDLQILGCLLPNDLDRLVWTDSRACVCALQSFSMLWELSEIATCEGSSARWNLELVALRCLARSLEHILKQFTLFMYKTKDQLASFPVKQAGPKRDGEMYTCAKAYELRLRIHQQVITLGEVDGGMWDSGKISGCGIIPPRSLEELYWIASLQLGCHGLENMNKGFSKKSEYEQKVNSMLPLRKMRLAQCAQYPAKSDITEVENSGSKSYWLARQKPFPFDS</sequence>
<comment type="caution">
    <text evidence="1">The sequence shown here is derived from an EMBL/GenBank/DDBJ whole genome shotgun (WGS) entry which is preliminary data.</text>
</comment>
<proteinExistence type="predicted"/>